<dbReference type="AlphaFoldDB" id="A0AAV7W146"/>
<proteinExistence type="predicted"/>
<accession>A0AAV7W146</accession>
<organism evidence="2 3">
    <name type="scientific">Pleurodeles waltl</name>
    <name type="common">Iberian ribbed newt</name>
    <dbReference type="NCBI Taxonomy" id="8319"/>
    <lineage>
        <taxon>Eukaryota</taxon>
        <taxon>Metazoa</taxon>
        <taxon>Chordata</taxon>
        <taxon>Craniata</taxon>
        <taxon>Vertebrata</taxon>
        <taxon>Euteleostomi</taxon>
        <taxon>Amphibia</taxon>
        <taxon>Batrachia</taxon>
        <taxon>Caudata</taxon>
        <taxon>Salamandroidea</taxon>
        <taxon>Salamandridae</taxon>
        <taxon>Pleurodelinae</taxon>
        <taxon>Pleurodeles</taxon>
    </lineage>
</organism>
<feature type="compositionally biased region" description="Low complexity" evidence="1">
    <location>
        <begin position="1"/>
        <end position="18"/>
    </location>
</feature>
<feature type="compositionally biased region" description="Polar residues" evidence="1">
    <location>
        <begin position="94"/>
        <end position="106"/>
    </location>
</feature>
<reference evidence="2" key="1">
    <citation type="journal article" date="2022" name="bioRxiv">
        <title>Sequencing and chromosome-scale assembly of the giantPleurodeles waltlgenome.</title>
        <authorList>
            <person name="Brown T."/>
            <person name="Elewa A."/>
            <person name="Iarovenko S."/>
            <person name="Subramanian E."/>
            <person name="Araus A.J."/>
            <person name="Petzold A."/>
            <person name="Susuki M."/>
            <person name="Suzuki K.-i.T."/>
            <person name="Hayashi T."/>
            <person name="Toyoda A."/>
            <person name="Oliveira C."/>
            <person name="Osipova E."/>
            <person name="Leigh N.D."/>
            <person name="Simon A."/>
            <person name="Yun M.H."/>
        </authorList>
    </citation>
    <scope>NUCLEOTIDE SEQUENCE</scope>
    <source>
        <strain evidence="2">20211129_DDA</strain>
        <tissue evidence="2">Liver</tissue>
    </source>
</reference>
<sequence length="155" mass="15849">MGAGPPAAAASSTPAAQAETVRCRAPRPSAIVSDPRRGEASNQVHSLPPGRLPPPLVQACTGNQSPHRVSLRGTAASRRPGPPRSGAKARSRPRQVSQPGQSQAQRRPQPRGAAISAAAGMEILPAVGTPTSGFPAVQDVRPRCSPHLTSRSTGA</sequence>
<evidence type="ECO:0000256" key="1">
    <source>
        <dbReference type="SAM" id="MobiDB-lite"/>
    </source>
</evidence>
<comment type="caution">
    <text evidence="2">The sequence shown here is derived from an EMBL/GenBank/DDBJ whole genome shotgun (WGS) entry which is preliminary data.</text>
</comment>
<evidence type="ECO:0000313" key="2">
    <source>
        <dbReference type="EMBL" id="KAJ1206661.1"/>
    </source>
</evidence>
<name>A0AAV7W146_PLEWA</name>
<protein>
    <submittedName>
        <fullName evidence="2">Uncharacterized protein</fullName>
    </submittedName>
</protein>
<evidence type="ECO:0000313" key="3">
    <source>
        <dbReference type="Proteomes" id="UP001066276"/>
    </source>
</evidence>
<feature type="region of interest" description="Disordered" evidence="1">
    <location>
        <begin position="1"/>
        <end position="155"/>
    </location>
</feature>
<keyword evidence="3" id="KW-1185">Reference proteome</keyword>
<gene>
    <name evidence="2" type="ORF">NDU88_002063</name>
</gene>
<dbReference type="EMBL" id="JANPWB010000002">
    <property type="protein sequence ID" value="KAJ1206661.1"/>
    <property type="molecule type" value="Genomic_DNA"/>
</dbReference>
<dbReference type="Proteomes" id="UP001066276">
    <property type="component" value="Chromosome 1_2"/>
</dbReference>